<evidence type="ECO:0000313" key="1">
    <source>
        <dbReference type="EMBL" id="SCU74235.1"/>
    </source>
</evidence>
<reference evidence="1" key="1">
    <citation type="submission" date="2016-09" db="EMBL/GenBank/DDBJ databases">
        <authorList>
            <person name="Capua I."/>
            <person name="De Benedictis P."/>
            <person name="Joannis T."/>
            <person name="Lombin L.H."/>
            <person name="Cattoli G."/>
        </authorList>
    </citation>
    <scope>NUCLEOTIDE SEQUENCE</scope>
    <source>
        <strain evidence="1">B9</strain>
    </source>
</reference>
<dbReference type="EMBL" id="FMSH01000077">
    <property type="protein sequence ID" value="SCU74235.1"/>
    <property type="molecule type" value="Genomic_DNA"/>
</dbReference>
<accession>A0A1K0IAR5</accession>
<dbReference type="Gene3D" id="6.10.140.430">
    <property type="match status" value="1"/>
</dbReference>
<gene>
    <name evidence="1" type="ORF">CNECB9_1680001</name>
</gene>
<organism evidence="1">
    <name type="scientific">Cupriavidus necator</name>
    <name type="common">Alcaligenes eutrophus</name>
    <name type="synonym">Ralstonia eutropha</name>
    <dbReference type="NCBI Taxonomy" id="106590"/>
    <lineage>
        <taxon>Bacteria</taxon>
        <taxon>Pseudomonadati</taxon>
        <taxon>Pseudomonadota</taxon>
        <taxon>Betaproteobacteria</taxon>
        <taxon>Burkholderiales</taxon>
        <taxon>Burkholderiaceae</taxon>
        <taxon>Cupriavidus</taxon>
    </lineage>
</organism>
<name>A0A1K0IAR5_CUPNE</name>
<protein>
    <submittedName>
        <fullName evidence="1">Uncharacterized protein</fullName>
    </submittedName>
</protein>
<dbReference type="AlphaFoldDB" id="A0A1K0IAR5"/>
<sequence>MPPPLAPALAPEQAALVDALADLDPDTLTPRAALEALYRLKALAGEALDAA</sequence>
<proteinExistence type="predicted"/>